<protein>
    <submittedName>
        <fullName evidence="1">Uncharacterized protein</fullName>
    </submittedName>
</protein>
<reference evidence="2" key="1">
    <citation type="journal article" date="2014" name="Int. J. Syst. Evol. Microbiol.">
        <title>Complete genome of a new Firmicutes species belonging to the dominant human colonic microbiota ('Ruminococcus bicirculans') reveals two chromosomes and a selective capacity to utilize plant glucans.</title>
        <authorList>
            <consortium name="NISC Comparative Sequencing Program"/>
            <person name="Wegmann U."/>
            <person name="Louis P."/>
            <person name="Goesmann A."/>
            <person name="Henrissat B."/>
            <person name="Duncan S.H."/>
            <person name="Flint H.J."/>
        </authorList>
    </citation>
    <scope>NUCLEOTIDE SEQUENCE</scope>
    <source>
        <strain evidence="2">CGMCC 1.8884</strain>
    </source>
</reference>
<reference evidence="1" key="4">
    <citation type="submission" date="2023-08" db="EMBL/GenBank/DDBJ databases">
        <authorList>
            <person name="Sun Q."/>
            <person name="Zhou Y."/>
        </authorList>
    </citation>
    <scope>NUCLEOTIDE SEQUENCE</scope>
    <source>
        <strain evidence="2">CGMCC 1.8884</strain>
        <strain evidence="1">CGMCC 1.8885</strain>
    </source>
</reference>
<evidence type="ECO:0000313" key="3">
    <source>
        <dbReference type="Proteomes" id="UP000630135"/>
    </source>
</evidence>
<evidence type="ECO:0000313" key="2">
    <source>
        <dbReference type="EMBL" id="GGP30148.1"/>
    </source>
</evidence>
<dbReference type="Proteomes" id="UP000652720">
    <property type="component" value="Unassembled WGS sequence"/>
</dbReference>
<dbReference type="EMBL" id="BMMA01000011">
    <property type="protein sequence ID" value="GGI81518.1"/>
    <property type="molecule type" value="Genomic_DNA"/>
</dbReference>
<gene>
    <name evidence="2" type="ORF">GCM10008021_17990</name>
    <name evidence="1" type="ORF">GCM10010914_14690</name>
</gene>
<dbReference type="EMBL" id="BMLZ01000020">
    <property type="protein sequence ID" value="GGP30148.1"/>
    <property type="molecule type" value="Genomic_DNA"/>
</dbReference>
<keyword evidence="3" id="KW-1185">Reference proteome</keyword>
<reference evidence="1" key="2">
    <citation type="journal article" date="2014" name="Int. J. Syst. Evol. Microbiol.">
        <title>Complete genome sequence of Corynebacterium casei LMG S-19264T (=DSM 44701T), isolated from a smear-ripened cheese.</title>
        <authorList>
            <consortium name="US DOE Joint Genome Institute (JGI-PGF)"/>
            <person name="Walter F."/>
            <person name="Albersmeier A."/>
            <person name="Kalinowski J."/>
            <person name="Ruckert C."/>
        </authorList>
    </citation>
    <scope>NUCLEOTIDE SEQUENCE</scope>
    <source>
        <strain evidence="1">CGMCC 1.8885</strain>
    </source>
</reference>
<comment type="caution">
    <text evidence="1">The sequence shown here is derived from an EMBL/GenBank/DDBJ whole genome shotgun (WGS) entry which is preliminary data.</text>
</comment>
<dbReference type="AlphaFoldDB" id="A0AAV4K4F5"/>
<reference evidence="3" key="3">
    <citation type="journal article" date="2019" name="Int. J. Syst. Evol. Microbiol.">
        <title>The Global Catalogue of Microorganisms (GCM) 10K type strain sequencing project: providing services to taxonomists for standard genome sequencing and annotation.</title>
        <authorList>
            <consortium name="The Broad Institute Genomics Platform"/>
            <consortium name="The Broad Institute Genome Sequencing Center for Infectious Disease"/>
            <person name="Wu L."/>
            <person name="Ma J."/>
        </authorList>
    </citation>
    <scope>NUCLEOTIDE SEQUENCE [LARGE SCALE GENOMIC DNA]</scope>
    <source>
        <strain evidence="3">CGMCC 1.8884</strain>
    </source>
</reference>
<proteinExistence type="predicted"/>
<evidence type="ECO:0000313" key="4">
    <source>
        <dbReference type="Proteomes" id="UP000652720"/>
    </source>
</evidence>
<evidence type="ECO:0000313" key="1">
    <source>
        <dbReference type="EMBL" id="GGI81518.1"/>
    </source>
</evidence>
<dbReference type="Proteomes" id="UP000630135">
    <property type="component" value="Unassembled WGS sequence"/>
</dbReference>
<organism evidence="1 4">
    <name type="scientific">Deinococcus wulumuqiensis</name>
    <dbReference type="NCBI Taxonomy" id="980427"/>
    <lineage>
        <taxon>Bacteria</taxon>
        <taxon>Thermotogati</taxon>
        <taxon>Deinococcota</taxon>
        <taxon>Deinococci</taxon>
        <taxon>Deinococcales</taxon>
        <taxon>Deinococcaceae</taxon>
        <taxon>Deinococcus</taxon>
    </lineage>
</organism>
<name>A0AAV4K4F5_9DEIO</name>
<accession>A0AAV4K4F5</accession>
<sequence length="90" mass="10187">MSRRPTSPHAGGLFQATTQTHYDAGRLNRAVQLRRVLGKSEEQSAGFLYPKSQPKCGQRHQTEVRVMTHEAVQKENKIPRTGQGISLWCR</sequence>